<gene>
    <name evidence="1" type="ORF">DMT42_33695</name>
</gene>
<name>A0A2U9PCS1_STRAS</name>
<dbReference type="OrthoDB" id="3687006at2"/>
<dbReference type="Proteomes" id="UP000247634">
    <property type="component" value="Chromosome"/>
</dbReference>
<keyword evidence="2" id="KW-1185">Reference proteome</keyword>
<dbReference type="PANTHER" id="PTHR38436">
    <property type="entry name" value="POLYKETIDE CYCLASE SNOAL-LIKE DOMAIN"/>
    <property type="match status" value="1"/>
</dbReference>
<dbReference type="InterPro" id="IPR009959">
    <property type="entry name" value="Cyclase_SnoaL-like"/>
</dbReference>
<reference evidence="1 2" key="1">
    <citation type="submission" date="2018-06" db="EMBL/GenBank/DDBJ databases">
        <title>The complete genome sequence of a nosiheptide producer Streptomyces actuosus ATCC 25421: deducing the ability of producing a new class III lantibiotics.</title>
        <authorList>
            <person name="Liu W."/>
            <person name="Sun F."/>
            <person name="Hu Y."/>
        </authorList>
    </citation>
    <scope>NUCLEOTIDE SEQUENCE [LARGE SCALE GENOMIC DNA]</scope>
    <source>
        <strain evidence="1 2">ATCC 25421</strain>
    </source>
</reference>
<dbReference type="GO" id="GO:0030638">
    <property type="term" value="P:polyketide metabolic process"/>
    <property type="evidence" value="ECO:0007669"/>
    <property type="project" value="InterPro"/>
</dbReference>
<dbReference type="SUPFAM" id="SSF54427">
    <property type="entry name" value="NTF2-like"/>
    <property type="match status" value="1"/>
</dbReference>
<evidence type="ECO:0008006" key="3">
    <source>
        <dbReference type="Google" id="ProtNLM"/>
    </source>
</evidence>
<sequence>MDTTEMRRLFEAHRTAEAARDIDGILETFVEDCFLDTKALGLRSSGKDAVRAAYRGQYFTAFPDLSPEDEGIAFGDDVLTVWGTLRGTSEGEWLGIPPGGGTFEVPFANVVPFRDGRMAGETIYFDLATLCAQAAIPLEAVREAAAARGAR</sequence>
<organism evidence="1 2">
    <name type="scientific">Streptomyces actuosus</name>
    <dbReference type="NCBI Taxonomy" id="1885"/>
    <lineage>
        <taxon>Bacteria</taxon>
        <taxon>Bacillati</taxon>
        <taxon>Actinomycetota</taxon>
        <taxon>Actinomycetes</taxon>
        <taxon>Kitasatosporales</taxon>
        <taxon>Streptomycetaceae</taxon>
        <taxon>Streptomyces</taxon>
    </lineage>
</organism>
<dbReference type="RefSeq" id="WP_110634032.1">
    <property type="nucleotide sequence ID" value="NZ_CP029788.1"/>
</dbReference>
<protein>
    <recommendedName>
        <fullName evidence="3">SnoaL-like domain-containing protein</fullName>
    </recommendedName>
</protein>
<dbReference type="PANTHER" id="PTHR38436:SF1">
    <property type="entry name" value="ESTER CYCLASE"/>
    <property type="match status" value="1"/>
</dbReference>
<accession>A0A2U9PCS1</accession>
<dbReference type="InterPro" id="IPR032710">
    <property type="entry name" value="NTF2-like_dom_sf"/>
</dbReference>
<evidence type="ECO:0000313" key="2">
    <source>
        <dbReference type="Proteomes" id="UP000247634"/>
    </source>
</evidence>
<evidence type="ECO:0000313" key="1">
    <source>
        <dbReference type="EMBL" id="AWT46754.1"/>
    </source>
</evidence>
<dbReference type="AlphaFoldDB" id="A0A2U9PCS1"/>
<dbReference type="Gene3D" id="3.10.450.50">
    <property type="match status" value="1"/>
</dbReference>
<dbReference type="KEGG" id="sact:DMT42_33695"/>
<dbReference type="Pfam" id="PF07366">
    <property type="entry name" value="SnoaL"/>
    <property type="match status" value="1"/>
</dbReference>
<dbReference type="EMBL" id="CP029788">
    <property type="protein sequence ID" value="AWT46754.1"/>
    <property type="molecule type" value="Genomic_DNA"/>
</dbReference>
<proteinExistence type="predicted"/>